<organism evidence="3 4">
    <name type="scientific">Vibrio metschnikovii</name>
    <dbReference type="NCBI Taxonomy" id="28172"/>
    <lineage>
        <taxon>Bacteria</taxon>
        <taxon>Pseudomonadati</taxon>
        <taxon>Pseudomonadota</taxon>
        <taxon>Gammaproteobacteria</taxon>
        <taxon>Vibrionales</taxon>
        <taxon>Vibrionaceae</taxon>
        <taxon>Vibrio</taxon>
    </lineage>
</organism>
<comment type="caution">
    <text evidence="3">The sequence shown here is derived from an EMBL/GenBank/DDBJ whole genome shotgun (WGS) entry which is preliminary data.</text>
</comment>
<protein>
    <submittedName>
        <fullName evidence="3">ABC transporter substrate-binding protein</fullName>
    </submittedName>
</protein>
<dbReference type="EMBL" id="JACRUP010000002">
    <property type="protein sequence ID" value="MBC5850388.1"/>
    <property type="molecule type" value="Genomic_DNA"/>
</dbReference>
<feature type="chain" id="PRO_5040814596" evidence="1">
    <location>
        <begin position="26"/>
        <end position="284"/>
    </location>
</feature>
<sequence>MKLSIPFIRLLASVLFLFCANHLSAAERVISAGSSVTELIFALGGQDQLIAVDVTSNEPRTRELPQVGYHRQLSAEGLLALNPTQLIGSDEMGPESTLRQLRSAGVKVNIINSDPHAQGLLERIDQIAQLIDRQSAAKTLKHQVNGTLEQLKDGQPDQSPLKVLFLLLHEGRAANVAGLNTIPDTLITLAGARNPAAEMISAYKPLSMEALITMQPDVILVSGRSYDQLGGAEAILEALPMLKATPAGIHQRIITIDGHALVGGVGLKTIQEALRLQALLYPKG</sequence>
<keyword evidence="1" id="KW-0732">Signal</keyword>
<dbReference type="PANTHER" id="PTHR30535">
    <property type="entry name" value="VITAMIN B12-BINDING PROTEIN"/>
    <property type="match status" value="1"/>
</dbReference>
<dbReference type="Proteomes" id="UP000615796">
    <property type="component" value="Unassembled WGS sequence"/>
</dbReference>
<feature type="signal peptide" evidence="1">
    <location>
        <begin position="1"/>
        <end position="25"/>
    </location>
</feature>
<evidence type="ECO:0000256" key="1">
    <source>
        <dbReference type="SAM" id="SignalP"/>
    </source>
</evidence>
<evidence type="ECO:0000313" key="3">
    <source>
        <dbReference type="EMBL" id="MBC5850388.1"/>
    </source>
</evidence>
<dbReference type="Gene3D" id="3.40.50.1980">
    <property type="entry name" value="Nitrogenase molybdenum iron protein domain"/>
    <property type="match status" value="2"/>
</dbReference>
<name>A0A9X0R7U0_VIBME</name>
<accession>A0A9X0R7U0</accession>
<feature type="domain" description="Fe/B12 periplasmic-binding" evidence="2">
    <location>
        <begin position="28"/>
        <end position="284"/>
    </location>
</feature>
<dbReference type="Pfam" id="PF01497">
    <property type="entry name" value="Peripla_BP_2"/>
    <property type="match status" value="1"/>
</dbReference>
<dbReference type="PROSITE" id="PS50983">
    <property type="entry name" value="FE_B12_PBP"/>
    <property type="match status" value="1"/>
</dbReference>
<evidence type="ECO:0000313" key="4">
    <source>
        <dbReference type="Proteomes" id="UP000615796"/>
    </source>
</evidence>
<proteinExistence type="predicted"/>
<dbReference type="InterPro" id="IPR050902">
    <property type="entry name" value="ABC_Transporter_SBP"/>
</dbReference>
<dbReference type="PANTHER" id="PTHR30535:SF4">
    <property type="entry name" value="HEMIN-BINDING PERIPLASMIC PROTEIN HMUT"/>
    <property type="match status" value="1"/>
</dbReference>
<dbReference type="AlphaFoldDB" id="A0A9X0R7U0"/>
<dbReference type="CDD" id="cd01149">
    <property type="entry name" value="HutB"/>
    <property type="match status" value="1"/>
</dbReference>
<keyword evidence="4" id="KW-1185">Reference proteome</keyword>
<dbReference type="SUPFAM" id="SSF53807">
    <property type="entry name" value="Helical backbone' metal receptor"/>
    <property type="match status" value="1"/>
</dbReference>
<evidence type="ECO:0000259" key="2">
    <source>
        <dbReference type="PROSITE" id="PS50983"/>
    </source>
</evidence>
<reference evidence="3" key="1">
    <citation type="submission" date="2020-08" db="EMBL/GenBank/DDBJ databases">
        <title>Genome Sequencing and Pan-Genome Analysis of Migratory bird Vibrio Strains, Inner Mongolia.</title>
        <authorList>
            <person name="Zheng L."/>
        </authorList>
    </citation>
    <scope>NUCLEOTIDE SEQUENCE</scope>
    <source>
        <strain evidence="3">M13F</strain>
    </source>
</reference>
<gene>
    <name evidence="3" type="ORF">H8Q88_05370</name>
</gene>
<dbReference type="RefSeq" id="WP_187025507.1">
    <property type="nucleotide sequence ID" value="NZ_CAWQOS010000067.1"/>
</dbReference>
<dbReference type="InterPro" id="IPR002491">
    <property type="entry name" value="ABC_transptr_periplasmic_BD"/>
</dbReference>